<evidence type="ECO:0000313" key="3">
    <source>
        <dbReference type="Proteomes" id="UP000024332"/>
    </source>
</evidence>
<evidence type="ECO:0000256" key="1">
    <source>
        <dbReference type="SAM" id="Phobius"/>
    </source>
</evidence>
<proteinExistence type="predicted"/>
<reference evidence="2 3" key="1">
    <citation type="submission" date="2014-03" db="EMBL/GenBank/DDBJ databases">
        <title>Draft genome sequence of the novel thermoacidophilic archaea Acidianus copahuensis ALE1 strain, isolated from Copahue volcanic area in Neuquen Argentina.</title>
        <authorList>
            <person name="Urbieta M.S."/>
            <person name="Rascovan N."/>
            <person name="Castro C."/>
            <person name="Revale S."/>
            <person name="Giaveno M.A."/>
            <person name="Vazquez M.P."/>
            <person name="Donati E.R."/>
        </authorList>
    </citation>
    <scope>NUCLEOTIDE SEQUENCE [LARGE SCALE GENOMIC DNA]</scope>
    <source>
        <strain evidence="2 3">ALE1</strain>
    </source>
</reference>
<sequence length="66" mass="8138">MRRTYYLEIFKLRIEDIVKTLKRTRYEVIIVKEMNNKSLFIPLFPRLLISFGGFTFFSLKNLIWIY</sequence>
<accession>A0A031LUD8</accession>
<organism evidence="2 3">
    <name type="scientific">Candidatus Acidianus copahuensis</name>
    <dbReference type="NCBI Taxonomy" id="1160895"/>
    <lineage>
        <taxon>Archaea</taxon>
        <taxon>Thermoproteota</taxon>
        <taxon>Thermoprotei</taxon>
        <taxon>Sulfolobales</taxon>
        <taxon>Sulfolobaceae</taxon>
        <taxon>Acidianus</taxon>
    </lineage>
</organism>
<dbReference type="STRING" id="1160895.CM19_01430"/>
<gene>
    <name evidence="2" type="ORF">CM19_01430</name>
</gene>
<dbReference type="EMBL" id="JFZT01000015">
    <property type="protein sequence ID" value="EZQ11441.1"/>
    <property type="molecule type" value="Genomic_DNA"/>
</dbReference>
<protein>
    <submittedName>
        <fullName evidence="2">Uncharacterized protein</fullName>
    </submittedName>
</protein>
<keyword evidence="3" id="KW-1185">Reference proteome</keyword>
<keyword evidence="1" id="KW-1133">Transmembrane helix</keyword>
<name>A0A031LUD8_9CREN</name>
<feature type="transmembrane region" description="Helical" evidence="1">
    <location>
        <begin position="39"/>
        <end position="59"/>
    </location>
</feature>
<keyword evidence="1" id="KW-0812">Transmembrane</keyword>
<evidence type="ECO:0000313" key="2">
    <source>
        <dbReference type="EMBL" id="EZQ11441.1"/>
    </source>
</evidence>
<comment type="caution">
    <text evidence="2">The sequence shown here is derived from an EMBL/GenBank/DDBJ whole genome shotgun (WGS) entry which is preliminary data.</text>
</comment>
<keyword evidence="1" id="KW-0472">Membrane</keyword>
<dbReference type="AlphaFoldDB" id="A0A031LUD8"/>
<dbReference type="Proteomes" id="UP000024332">
    <property type="component" value="Unassembled WGS sequence"/>
</dbReference>